<dbReference type="InterPro" id="IPR047650">
    <property type="entry name" value="Transpos_IS110"/>
</dbReference>
<dbReference type="GO" id="GO:0006313">
    <property type="term" value="P:DNA transposition"/>
    <property type="evidence" value="ECO:0007669"/>
    <property type="project" value="InterPro"/>
</dbReference>
<evidence type="ECO:0000259" key="3">
    <source>
        <dbReference type="Pfam" id="PF02371"/>
    </source>
</evidence>
<feature type="non-terminal residue" evidence="4">
    <location>
        <position position="411"/>
    </location>
</feature>
<keyword evidence="5" id="KW-1185">Reference proteome</keyword>
<dbReference type="PANTHER" id="PTHR33055">
    <property type="entry name" value="TRANSPOSASE FOR INSERTION SEQUENCE ELEMENT IS1111A"/>
    <property type="match status" value="1"/>
</dbReference>
<evidence type="ECO:0000259" key="2">
    <source>
        <dbReference type="Pfam" id="PF01548"/>
    </source>
</evidence>
<evidence type="ECO:0000256" key="1">
    <source>
        <dbReference type="SAM" id="Coils"/>
    </source>
</evidence>
<feature type="domain" description="Transposase IS116/IS110/IS902 C-terminal" evidence="3">
    <location>
        <begin position="283"/>
        <end position="368"/>
    </location>
</feature>
<reference evidence="4 5" key="1">
    <citation type="journal article" date="2014" name="Genome Announc.">
        <title>Draft Genome Sequence of Fervidicella metallireducens Strain AeBT, an Iron-Reducing Thermoanaerobe from the Great Artesian Basin.</title>
        <authorList>
            <person name="Patel B.K."/>
        </authorList>
    </citation>
    <scope>NUCLEOTIDE SEQUENCE [LARGE SCALE GENOMIC DNA]</scope>
    <source>
        <strain evidence="4 5">AeB</strain>
    </source>
</reference>
<dbReference type="RefSeq" id="WP_035382029.1">
    <property type="nucleotide sequence ID" value="NZ_AZQP01000125.1"/>
</dbReference>
<dbReference type="Pfam" id="PF01548">
    <property type="entry name" value="DEDD_Tnp_IS110"/>
    <property type="match status" value="1"/>
</dbReference>
<protein>
    <submittedName>
        <fullName evidence="4">Uncharacterized protein</fullName>
    </submittedName>
</protein>
<name>A0A017RR74_9CLOT</name>
<dbReference type="EMBL" id="AZQP01000125">
    <property type="protein sequence ID" value="EYE87137.1"/>
    <property type="molecule type" value="Genomic_DNA"/>
</dbReference>
<accession>A0A017RR74</accession>
<proteinExistence type="predicted"/>
<dbReference type="Proteomes" id="UP000019681">
    <property type="component" value="Unassembled WGS sequence"/>
</dbReference>
<feature type="coiled-coil region" evidence="1">
    <location>
        <begin position="253"/>
        <end position="280"/>
    </location>
</feature>
<dbReference type="Pfam" id="PF02371">
    <property type="entry name" value="Transposase_20"/>
    <property type="match status" value="1"/>
</dbReference>
<evidence type="ECO:0000313" key="5">
    <source>
        <dbReference type="Proteomes" id="UP000019681"/>
    </source>
</evidence>
<dbReference type="InterPro" id="IPR002525">
    <property type="entry name" value="Transp_IS110-like_N"/>
</dbReference>
<sequence>MSSTLIVGIDVSSQSNSIFFMDSEGNHLIKKAFFVNNDTVGADTIIAEAISCAQKINATSIKFGMESTSHYSWHLQQYLYNSSELLGFDTLVYLLNPATVRGIKKVFPYTQKTDTIDARMIAETVRFGNVKPSPKPDFRFAALQRLTRYRFSLVHTIINEKNRASNLIYLKFSSYSEDCPFSNVFGKASTALIEKYTPDQIARLSSEELVEFIVSNGNNRLKDPNVIVAGLKKAANRAYRLHPVLDDSIGLSLSMTLENIRFLEKQLDKLDKEIESHLKAFRQTLTTIPGIGPVISAGLVAEIGDISRFDNEAALAKYAGLVWNKYQSGNFCGEETSLAKCGNQYLRYYLVEAANFVRMHSNEFGAYYNKKYGEVNKHQHKRALVLTARKLLRLIFAMLSKGQIYREGGNV</sequence>
<dbReference type="PANTHER" id="PTHR33055:SF13">
    <property type="entry name" value="TRANSPOSASE"/>
    <property type="match status" value="1"/>
</dbReference>
<dbReference type="InterPro" id="IPR003346">
    <property type="entry name" value="Transposase_20"/>
</dbReference>
<organism evidence="4 5">
    <name type="scientific">Fervidicella metallireducens AeB</name>
    <dbReference type="NCBI Taxonomy" id="1403537"/>
    <lineage>
        <taxon>Bacteria</taxon>
        <taxon>Bacillati</taxon>
        <taxon>Bacillota</taxon>
        <taxon>Clostridia</taxon>
        <taxon>Eubacteriales</taxon>
        <taxon>Clostridiaceae</taxon>
        <taxon>Fervidicella</taxon>
    </lineage>
</organism>
<comment type="caution">
    <text evidence="4">The sequence shown here is derived from an EMBL/GenBank/DDBJ whole genome shotgun (WGS) entry which is preliminary data.</text>
</comment>
<dbReference type="AlphaFoldDB" id="A0A017RR74"/>
<dbReference type="GO" id="GO:0003677">
    <property type="term" value="F:DNA binding"/>
    <property type="evidence" value="ECO:0007669"/>
    <property type="project" value="InterPro"/>
</dbReference>
<evidence type="ECO:0000313" key="4">
    <source>
        <dbReference type="EMBL" id="EYE87137.1"/>
    </source>
</evidence>
<keyword evidence="1" id="KW-0175">Coiled coil</keyword>
<feature type="domain" description="Transposase IS110-like N-terminal" evidence="2">
    <location>
        <begin position="7"/>
        <end position="167"/>
    </location>
</feature>
<gene>
    <name evidence="4" type="ORF">Q428_15045</name>
</gene>
<dbReference type="GO" id="GO:0004803">
    <property type="term" value="F:transposase activity"/>
    <property type="evidence" value="ECO:0007669"/>
    <property type="project" value="InterPro"/>
</dbReference>
<dbReference type="NCBIfam" id="NF033542">
    <property type="entry name" value="transpos_IS110"/>
    <property type="match status" value="1"/>
</dbReference>
<dbReference type="OrthoDB" id="9811278at2"/>